<accession>A0A6V7J5G3</accession>
<dbReference type="EMBL" id="CADCXW020000012">
    <property type="protein sequence ID" value="CAD1546467.1"/>
    <property type="molecule type" value="Genomic_DNA"/>
</dbReference>
<feature type="compositionally biased region" description="Basic and acidic residues" evidence="1">
    <location>
        <begin position="34"/>
        <end position="48"/>
    </location>
</feature>
<reference evidence="2" key="1">
    <citation type="submission" date="2020-07" db="EMBL/GenBank/DDBJ databases">
        <authorList>
            <person name="Ferguson B K."/>
        </authorList>
    </citation>
    <scope>NUCLEOTIDE SEQUENCE</scope>
    <source>
        <strain evidence="2">L06</strain>
    </source>
</reference>
<protein>
    <submittedName>
        <fullName evidence="2">Uncharacterized protein</fullName>
    </submittedName>
</protein>
<proteinExistence type="predicted"/>
<feature type="region of interest" description="Disordered" evidence="1">
    <location>
        <begin position="1"/>
        <end position="84"/>
    </location>
</feature>
<evidence type="ECO:0000313" key="2">
    <source>
        <dbReference type="EMBL" id="CAD1546467.1"/>
    </source>
</evidence>
<gene>
    <name evidence="2" type="ORF">BBRV_LOCUS41649</name>
</gene>
<organism evidence="2">
    <name type="scientific">Bracon brevicornis</name>
    <dbReference type="NCBI Taxonomy" id="1563983"/>
    <lineage>
        <taxon>Eukaryota</taxon>
        <taxon>Metazoa</taxon>
        <taxon>Ecdysozoa</taxon>
        <taxon>Arthropoda</taxon>
        <taxon>Hexapoda</taxon>
        <taxon>Insecta</taxon>
        <taxon>Pterygota</taxon>
        <taxon>Neoptera</taxon>
        <taxon>Endopterygota</taxon>
        <taxon>Hymenoptera</taxon>
        <taxon>Apocrita</taxon>
        <taxon>Ichneumonoidea</taxon>
        <taxon>Braconidae</taxon>
        <taxon>Braconinae</taxon>
        <taxon>Bracon</taxon>
    </lineage>
</organism>
<evidence type="ECO:0000256" key="1">
    <source>
        <dbReference type="SAM" id="MobiDB-lite"/>
    </source>
</evidence>
<dbReference type="AlphaFoldDB" id="A0A6V7J5G3"/>
<sequence length="84" mass="9621">MSKPPNLIDRREHDKNLNSNSNNNDGASTSDQTQRTELDTSQNNEKRRMTSPTENYPTRTAGSDDSNDEDMEEDDDLQKHNSHK</sequence>
<feature type="compositionally biased region" description="Polar residues" evidence="1">
    <location>
        <begin position="50"/>
        <end position="63"/>
    </location>
</feature>
<name>A0A6V7J5G3_9HYME</name>
<feature type="compositionally biased region" description="Acidic residues" evidence="1">
    <location>
        <begin position="65"/>
        <end position="76"/>
    </location>
</feature>